<feature type="chain" id="PRO_5035234402" description="Glucuronosyltransferase" evidence="4">
    <location>
        <begin position="23"/>
        <end position="366"/>
    </location>
</feature>
<comment type="caution">
    <text evidence="5">The sequence shown here is derived from an EMBL/GenBank/DDBJ whole genome shotgun (WGS) entry which is preliminary data.</text>
</comment>
<protein>
    <recommendedName>
        <fullName evidence="7">Glucuronosyltransferase</fullName>
    </recommendedName>
</protein>
<name>A0A8J2KH11_9HEXA</name>
<evidence type="ECO:0000256" key="3">
    <source>
        <dbReference type="ARBA" id="ARBA00022679"/>
    </source>
</evidence>
<dbReference type="InterPro" id="IPR050271">
    <property type="entry name" value="UDP-glycosyltransferase"/>
</dbReference>
<keyword evidence="3" id="KW-0808">Transferase</keyword>
<sequence length="366" mass="41252">MQKLPSAIFVVFLTLFVLNTKCAKILVLHPLHGGSHKLQMQVLSKHLIGHGHQVTTLSFQNVGDVTELETNNITNYILTVDNSDGRYPYMTVESQGRFRFPVELLWKSGHNPHYLPLNAFKMTEALCRALLENEQLLGTLRQEKFDLAIVDVISNECGLAFAYQAGISSTIAYWALFPVNGEMDYIGSFLPPSFVPTFLSQLSERMSFMERLYNTYLRLGGSLVMEFQFHLTHKYIQEYFPKTPHPKELIANLSGVLINSDFSLDYPKLLPPNAVNVGCMQCRDPLPLPKDLEDFMESSGEFGVVIFSMGASFDAAVAKNLVPKLFDAFSRLQQNVLVKIGTQAFFNVPSNVKLVQWFPQQDVLGK</sequence>
<evidence type="ECO:0000256" key="4">
    <source>
        <dbReference type="SAM" id="SignalP"/>
    </source>
</evidence>
<dbReference type="PANTHER" id="PTHR48043:SF27">
    <property type="entry name" value="UDP-GLUCURONOSYLTRANSFERASE"/>
    <property type="match status" value="1"/>
</dbReference>
<reference evidence="5" key="1">
    <citation type="submission" date="2021-06" db="EMBL/GenBank/DDBJ databases">
        <authorList>
            <person name="Hodson N. C."/>
            <person name="Mongue J. A."/>
            <person name="Jaron S. K."/>
        </authorList>
    </citation>
    <scope>NUCLEOTIDE SEQUENCE</scope>
</reference>
<evidence type="ECO:0000313" key="6">
    <source>
        <dbReference type="Proteomes" id="UP000708208"/>
    </source>
</evidence>
<organism evidence="5 6">
    <name type="scientific">Allacma fusca</name>
    <dbReference type="NCBI Taxonomy" id="39272"/>
    <lineage>
        <taxon>Eukaryota</taxon>
        <taxon>Metazoa</taxon>
        <taxon>Ecdysozoa</taxon>
        <taxon>Arthropoda</taxon>
        <taxon>Hexapoda</taxon>
        <taxon>Collembola</taxon>
        <taxon>Symphypleona</taxon>
        <taxon>Sminthuridae</taxon>
        <taxon>Allacma</taxon>
    </lineage>
</organism>
<dbReference type="Pfam" id="PF00201">
    <property type="entry name" value="UDPGT"/>
    <property type="match status" value="1"/>
</dbReference>
<keyword evidence="2" id="KW-0328">Glycosyltransferase</keyword>
<dbReference type="OrthoDB" id="5835829at2759"/>
<evidence type="ECO:0000256" key="2">
    <source>
        <dbReference type="ARBA" id="ARBA00022676"/>
    </source>
</evidence>
<keyword evidence="6" id="KW-1185">Reference proteome</keyword>
<dbReference type="EMBL" id="CAJVCH010320968">
    <property type="protein sequence ID" value="CAG7786585.1"/>
    <property type="molecule type" value="Genomic_DNA"/>
</dbReference>
<gene>
    <name evidence="5" type="ORF">AFUS01_LOCUS25149</name>
</gene>
<dbReference type="InterPro" id="IPR002213">
    <property type="entry name" value="UDP_glucos_trans"/>
</dbReference>
<keyword evidence="4" id="KW-0732">Signal</keyword>
<dbReference type="PANTHER" id="PTHR48043">
    <property type="entry name" value="EG:EG0003.4 PROTEIN-RELATED"/>
    <property type="match status" value="1"/>
</dbReference>
<comment type="similarity">
    <text evidence="1">Belongs to the UDP-glycosyltransferase family.</text>
</comment>
<proteinExistence type="inferred from homology"/>
<accession>A0A8J2KH11</accession>
<evidence type="ECO:0000313" key="5">
    <source>
        <dbReference type="EMBL" id="CAG7786585.1"/>
    </source>
</evidence>
<feature type="signal peptide" evidence="4">
    <location>
        <begin position="1"/>
        <end position="22"/>
    </location>
</feature>
<evidence type="ECO:0000256" key="1">
    <source>
        <dbReference type="ARBA" id="ARBA00009995"/>
    </source>
</evidence>
<dbReference type="GO" id="GO:0008194">
    <property type="term" value="F:UDP-glycosyltransferase activity"/>
    <property type="evidence" value="ECO:0007669"/>
    <property type="project" value="InterPro"/>
</dbReference>
<dbReference type="AlphaFoldDB" id="A0A8J2KH11"/>
<evidence type="ECO:0008006" key="7">
    <source>
        <dbReference type="Google" id="ProtNLM"/>
    </source>
</evidence>
<dbReference type="Proteomes" id="UP000708208">
    <property type="component" value="Unassembled WGS sequence"/>
</dbReference>